<gene>
    <name evidence="1" type="ORF">J2Y00_001977</name>
</gene>
<dbReference type="RefSeq" id="WP_309854879.1">
    <property type="nucleotide sequence ID" value="NZ_JAVDQJ010000005.1"/>
</dbReference>
<reference evidence="1" key="1">
    <citation type="submission" date="2023-07" db="EMBL/GenBank/DDBJ databases">
        <title>Sorghum-associated microbial communities from plants grown in Nebraska, USA.</title>
        <authorList>
            <person name="Schachtman D."/>
        </authorList>
    </citation>
    <scope>NUCLEOTIDE SEQUENCE</scope>
    <source>
        <strain evidence="1">BE330</strain>
    </source>
</reference>
<proteinExistence type="predicted"/>
<dbReference type="Proteomes" id="UP001185331">
    <property type="component" value="Unassembled WGS sequence"/>
</dbReference>
<comment type="caution">
    <text evidence="1">The sequence shown here is derived from an EMBL/GenBank/DDBJ whole genome shotgun (WGS) entry which is preliminary data.</text>
</comment>
<name>A0AAE3XCI9_9DEIO</name>
<evidence type="ECO:0000313" key="1">
    <source>
        <dbReference type="EMBL" id="MDR6218414.1"/>
    </source>
</evidence>
<accession>A0AAE3XCI9</accession>
<sequence length="162" mass="17610">MPLPTAILRSRLMIMQVILSAPHARALLNGSFPAPRLSLTAADPWLPDGVPVLTIDGLPTVILSTGFALLLIGPPTQDDQHPEPVPFGLRRVEDLSAALHCGDLYQPRTDAAFHALHPERPTPLRRRPHLLTWLTARLSAALTHRRAACAPERPPHGPARAS</sequence>
<dbReference type="EMBL" id="JAVDQK010000004">
    <property type="protein sequence ID" value="MDR6218414.1"/>
    <property type="molecule type" value="Genomic_DNA"/>
</dbReference>
<organism evidence="1 2">
    <name type="scientific">Deinococcus soli</name>
    <name type="common">ex Cha et al. 2016</name>
    <dbReference type="NCBI Taxonomy" id="1309411"/>
    <lineage>
        <taxon>Bacteria</taxon>
        <taxon>Thermotogati</taxon>
        <taxon>Deinococcota</taxon>
        <taxon>Deinococci</taxon>
        <taxon>Deinococcales</taxon>
        <taxon>Deinococcaceae</taxon>
        <taxon>Deinococcus</taxon>
    </lineage>
</organism>
<evidence type="ECO:0000313" key="2">
    <source>
        <dbReference type="Proteomes" id="UP001185331"/>
    </source>
</evidence>
<protein>
    <submittedName>
        <fullName evidence="1">Uncharacterized protein</fullName>
    </submittedName>
</protein>
<dbReference type="AlphaFoldDB" id="A0AAE3XCI9"/>